<dbReference type="GO" id="GO:0046933">
    <property type="term" value="F:proton-transporting ATP synthase activity, rotational mechanism"/>
    <property type="evidence" value="ECO:0007669"/>
    <property type="project" value="UniProtKB-UniRule"/>
</dbReference>
<gene>
    <name evidence="11" type="primary">atpB</name>
    <name evidence="14" type="ORF">SAMN05443575_0605</name>
</gene>
<feature type="transmembrane region" description="Helical" evidence="11">
    <location>
        <begin position="177"/>
        <end position="202"/>
    </location>
</feature>
<feature type="region of interest" description="Disordered" evidence="13">
    <location>
        <begin position="237"/>
        <end position="261"/>
    </location>
</feature>
<name>A0A1M5DK20_9ACTN</name>
<dbReference type="Proteomes" id="UP000186132">
    <property type="component" value="Unassembled WGS sequence"/>
</dbReference>
<evidence type="ECO:0000256" key="13">
    <source>
        <dbReference type="SAM" id="MobiDB-lite"/>
    </source>
</evidence>
<evidence type="ECO:0000313" key="14">
    <source>
        <dbReference type="EMBL" id="SHF67256.1"/>
    </source>
</evidence>
<dbReference type="InterPro" id="IPR035908">
    <property type="entry name" value="F0_ATP_A_sf"/>
</dbReference>
<evidence type="ECO:0000256" key="5">
    <source>
        <dbReference type="ARBA" id="ARBA00022692"/>
    </source>
</evidence>
<dbReference type="Pfam" id="PF00119">
    <property type="entry name" value="ATP-synt_A"/>
    <property type="match status" value="1"/>
</dbReference>
<feature type="transmembrane region" description="Helical" evidence="11">
    <location>
        <begin position="208"/>
        <end position="229"/>
    </location>
</feature>
<dbReference type="Gene3D" id="1.20.120.220">
    <property type="entry name" value="ATP synthase, F0 complex, subunit A"/>
    <property type="match status" value="1"/>
</dbReference>
<keyword evidence="9 11" id="KW-0472">Membrane</keyword>
<evidence type="ECO:0000256" key="2">
    <source>
        <dbReference type="ARBA" id="ARBA00006810"/>
    </source>
</evidence>
<dbReference type="InterPro" id="IPR045082">
    <property type="entry name" value="ATP_syn_F0_a_bact/chloroplast"/>
</dbReference>
<dbReference type="GO" id="GO:0005886">
    <property type="term" value="C:plasma membrane"/>
    <property type="evidence" value="ECO:0007669"/>
    <property type="project" value="UniProtKB-SubCell"/>
</dbReference>
<evidence type="ECO:0000256" key="8">
    <source>
        <dbReference type="ARBA" id="ARBA00023065"/>
    </source>
</evidence>
<keyword evidence="8 11" id="KW-0406">Ion transport</keyword>
<evidence type="ECO:0000256" key="11">
    <source>
        <dbReference type="HAMAP-Rule" id="MF_01393"/>
    </source>
</evidence>
<comment type="similarity">
    <text evidence="2 11 12">Belongs to the ATPase A chain family.</text>
</comment>
<dbReference type="OrthoDB" id="9809130at2"/>
<evidence type="ECO:0000256" key="12">
    <source>
        <dbReference type="RuleBase" id="RU000483"/>
    </source>
</evidence>
<keyword evidence="4 11" id="KW-0138">CF(0)</keyword>
<dbReference type="RefSeq" id="WP_073385712.1">
    <property type="nucleotide sequence ID" value="NZ_FQVU01000001.1"/>
</dbReference>
<keyword evidence="7 11" id="KW-1133">Transmembrane helix</keyword>
<feature type="transmembrane region" description="Helical" evidence="11">
    <location>
        <begin position="87"/>
        <end position="108"/>
    </location>
</feature>
<comment type="subcellular location">
    <subcellularLocation>
        <location evidence="11 12">Cell membrane</location>
        <topology evidence="11 12">Multi-pass membrane protein</topology>
    </subcellularLocation>
    <subcellularLocation>
        <location evidence="1">Membrane</location>
        <topology evidence="1">Multi-pass membrane protein</topology>
    </subcellularLocation>
</comment>
<dbReference type="PRINTS" id="PR00123">
    <property type="entry name" value="ATPASEA"/>
</dbReference>
<feature type="transmembrane region" description="Helical" evidence="11">
    <location>
        <begin position="123"/>
        <end position="140"/>
    </location>
</feature>
<evidence type="ECO:0000256" key="3">
    <source>
        <dbReference type="ARBA" id="ARBA00022448"/>
    </source>
</evidence>
<dbReference type="PROSITE" id="PS00449">
    <property type="entry name" value="ATPASE_A"/>
    <property type="match status" value="1"/>
</dbReference>
<keyword evidence="15" id="KW-1185">Reference proteome</keyword>
<comment type="function">
    <text evidence="11 12">Key component of the proton channel; it plays a direct role in the translocation of protons across the membrane.</text>
</comment>
<dbReference type="PANTHER" id="PTHR42823">
    <property type="entry name" value="ATP SYNTHASE SUBUNIT A, CHLOROPLASTIC"/>
    <property type="match status" value="1"/>
</dbReference>
<evidence type="ECO:0000256" key="10">
    <source>
        <dbReference type="ARBA" id="ARBA00023310"/>
    </source>
</evidence>
<dbReference type="GO" id="GO:0042777">
    <property type="term" value="P:proton motive force-driven plasma membrane ATP synthesis"/>
    <property type="evidence" value="ECO:0007669"/>
    <property type="project" value="TreeGrafter"/>
</dbReference>
<organism evidence="14 15">
    <name type="scientific">Jatrophihabitans endophyticus</name>
    <dbReference type="NCBI Taxonomy" id="1206085"/>
    <lineage>
        <taxon>Bacteria</taxon>
        <taxon>Bacillati</taxon>
        <taxon>Actinomycetota</taxon>
        <taxon>Actinomycetes</taxon>
        <taxon>Jatrophihabitantales</taxon>
        <taxon>Jatrophihabitantaceae</taxon>
        <taxon>Jatrophihabitans</taxon>
    </lineage>
</organism>
<evidence type="ECO:0000313" key="15">
    <source>
        <dbReference type="Proteomes" id="UP000186132"/>
    </source>
</evidence>
<dbReference type="GO" id="GO:0045259">
    <property type="term" value="C:proton-transporting ATP synthase complex"/>
    <property type="evidence" value="ECO:0007669"/>
    <property type="project" value="UniProtKB-KW"/>
</dbReference>
<dbReference type="CDD" id="cd00310">
    <property type="entry name" value="ATP-synt_Fo_a_6"/>
    <property type="match status" value="1"/>
</dbReference>
<dbReference type="AlphaFoldDB" id="A0A1M5DK20"/>
<keyword evidence="3 11" id="KW-0813">Transport</keyword>
<evidence type="ECO:0000256" key="7">
    <source>
        <dbReference type="ARBA" id="ARBA00022989"/>
    </source>
</evidence>
<keyword evidence="11" id="KW-1003">Cell membrane</keyword>
<evidence type="ECO:0000256" key="9">
    <source>
        <dbReference type="ARBA" id="ARBA00023136"/>
    </source>
</evidence>
<keyword evidence="10 11" id="KW-0066">ATP synthesis</keyword>
<sequence length="261" mass="28831">MSTVPLAEIDIQPGHHKIVWKLGAITLHGDTIIATVIAGAIILALGFWMRRRLSVRQPGGVQLFFETVSKQVEDQVESSMGIRTAPWVVPLAMALFLFILFANWLSLIPTKEYIPPPASDPNTTYALAILVILTMHVMGVKKNGLKYYAHIFEKPRALIPLRIVEEIVKPVTLALRLFGNIFAGTIMIAIIVALPTTVLWIPEILWKLFDAFIGLIQAFIFALLTVLYLSSLNPHASHPEEQPGTPGDAESRVSTTKEAAH</sequence>
<dbReference type="SUPFAM" id="SSF81336">
    <property type="entry name" value="F1F0 ATP synthase subunit A"/>
    <property type="match status" value="1"/>
</dbReference>
<dbReference type="NCBIfam" id="TIGR01131">
    <property type="entry name" value="ATP_synt_6_or_A"/>
    <property type="match status" value="1"/>
</dbReference>
<evidence type="ECO:0000256" key="4">
    <source>
        <dbReference type="ARBA" id="ARBA00022547"/>
    </source>
</evidence>
<reference evidence="14 15" key="1">
    <citation type="submission" date="2016-11" db="EMBL/GenBank/DDBJ databases">
        <authorList>
            <person name="Jaros S."/>
            <person name="Januszkiewicz K."/>
            <person name="Wedrychowicz H."/>
        </authorList>
    </citation>
    <scope>NUCLEOTIDE SEQUENCE [LARGE SCALE GENOMIC DNA]</scope>
    <source>
        <strain evidence="14 15">DSM 45627</strain>
    </source>
</reference>
<dbReference type="EMBL" id="FQVU01000001">
    <property type="protein sequence ID" value="SHF67256.1"/>
    <property type="molecule type" value="Genomic_DNA"/>
</dbReference>
<feature type="compositionally biased region" description="Polar residues" evidence="13">
    <location>
        <begin position="252"/>
        <end position="261"/>
    </location>
</feature>
<dbReference type="InterPro" id="IPR023011">
    <property type="entry name" value="ATP_synth_F0_asu_AS"/>
</dbReference>
<keyword evidence="5 11" id="KW-0812">Transmembrane</keyword>
<dbReference type="InterPro" id="IPR000568">
    <property type="entry name" value="ATP_synth_F0_asu"/>
</dbReference>
<dbReference type="PANTHER" id="PTHR42823:SF3">
    <property type="entry name" value="ATP SYNTHASE SUBUNIT A, CHLOROPLASTIC"/>
    <property type="match status" value="1"/>
</dbReference>
<evidence type="ECO:0000256" key="1">
    <source>
        <dbReference type="ARBA" id="ARBA00004141"/>
    </source>
</evidence>
<accession>A0A1M5DK20</accession>
<proteinExistence type="inferred from homology"/>
<feature type="transmembrane region" description="Helical" evidence="11">
    <location>
        <begin position="31"/>
        <end position="49"/>
    </location>
</feature>
<dbReference type="STRING" id="1206085.SAMN05443575_0605"/>
<protein>
    <recommendedName>
        <fullName evidence="11 12">ATP synthase subunit a</fullName>
    </recommendedName>
    <alternativeName>
        <fullName evidence="11">ATP synthase F0 sector subunit a</fullName>
    </alternativeName>
    <alternativeName>
        <fullName evidence="11">F-ATPase subunit 6</fullName>
    </alternativeName>
</protein>
<dbReference type="HAMAP" id="MF_01393">
    <property type="entry name" value="ATP_synth_a_bact"/>
    <property type="match status" value="1"/>
</dbReference>
<keyword evidence="6 11" id="KW-0375">Hydrogen ion transport</keyword>
<evidence type="ECO:0000256" key="6">
    <source>
        <dbReference type="ARBA" id="ARBA00022781"/>
    </source>
</evidence>